<comment type="caution">
    <text evidence="1">The sequence shown here is derived from an EMBL/GenBank/DDBJ whole genome shotgun (WGS) entry which is preliminary data.</text>
</comment>
<evidence type="ECO:0000313" key="2">
    <source>
        <dbReference type="Proteomes" id="UP000676336"/>
    </source>
</evidence>
<dbReference type="AlphaFoldDB" id="A0A8S3DIU1"/>
<accession>A0A8S3DIU1</accession>
<reference evidence="1" key="1">
    <citation type="submission" date="2021-02" db="EMBL/GenBank/DDBJ databases">
        <authorList>
            <person name="Nowell W R."/>
        </authorList>
    </citation>
    <scope>NUCLEOTIDE SEQUENCE</scope>
</reference>
<evidence type="ECO:0008006" key="3">
    <source>
        <dbReference type="Google" id="ProtNLM"/>
    </source>
</evidence>
<dbReference type="EMBL" id="CAJOBI010205921">
    <property type="protein sequence ID" value="CAF5005033.1"/>
    <property type="molecule type" value="Genomic_DNA"/>
</dbReference>
<organism evidence="1 2">
    <name type="scientific">Rotaria magnacalcarata</name>
    <dbReference type="NCBI Taxonomy" id="392030"/>
    <lineage>
        <taxon>Eukaryota</taxon>
        <taxon>Metazoa</taxon>
        <taxon>Spiralia</taxon>
        <taxon>Gnathifera</taxon>
        <taxon>Rotifera</taxon>
        <taxon>Eurotatoria</taxon>
        <taxon>Bdelloidea</taxon>
        <taxon>Philodinida</taxon>
        <taxon>Philodinidae</taxon>
        <taxon>Rotaria</taxon>
    </lineage>
</organism>
<proteinExistence type="predicted"/>
<gene>
    <name evidence="1" type="ORF">SMN809_LOCUS56932</name>
</gene>
<feature type="non-terminal residue" evidence="1">
    <location>
        <position position="1"/>
    </location>
</feature>
<dbReference type="Gene3D" id="1.20.58.60">
    <property type="match status" value="1"/>
</dbReference>
<sequence length="268" mass="31839">EFFSNVEHWAQIHDELRLAIERLLSVCDDEHSVVLHNKLLFINRRWKEVIESVHQFKHDESIKKKRDEFYAGRAKLLDTLDRIEREMQDYLPCTMKTLKEQENRLYDAQAELDMFNQTVQVLSKLSQTIARESGEANATAEMNSLLQICFDKLQHVQEYLPLTLKRNKIMLGHLQKFDDGIQKCQQWFNEAKQLFSRYSIQVPVKHIEDFLEQHRNFFADMGYYQSLIENKSKLVGTMKKSNENFIPLNFLPVDEQYKQLADTFEVCL</sequence>
<name>A0A8S3DIU1_9BILA</name>
<evidence type="ECO:0000313" key="1">
    <source>
        <dbReference type="EMBL" id="CAF5005033.1"/>
    </source>
</evidence>
<dbReference type="SUPFAM" id="SSF46966">
    <property type="entry name" value="Spectrin repeat"/>
    <property type="match status" value="1"/>
</dbReference>
<dbReference type="Proteomes" id="UP000676336">
    <property type="component" value="Unassembled WGS sequence"/>
</dbReference>
<protein>
    <recommendedName>
        <fullName evidence="3">Muscle-specific protein 300</fullName>
    </recommendedName>
</protein>